<reference evidence="2" key="1">
    <citation type="journal article" date="2019" name="Sci. Rep.">
        <title>Draft genome of Tanacetum cinerariifolium, the natural source of mosquito coil.</title>
        <authorList>
            <person name="Yamashiro T."/>
            <person name="Shiraishi A."/>
            <person name="Satake H."/>
            <person name="Nakayama K."/>
        </authorList>
    </citation>
    <scope>NUCLEOTIDE SEQUENCE</scope>
</reference>
<feature type="region of interest" description="Disordered" evidence="1">
    <location>
        <begin position="1"/>
        <end position="24"/>
    </location>
</feature>
<feature type="compositionally biased region" description="Polar residues" evidence="1">
    <location>
        <begin position="1"/>
        <end position="14"/>
    </location>
</feature>
<dbReference type="EMBL" id="BKCJ011218264">
    <property type="protein sequence ID" value="GFD05428.1"/>
    <property type="molecule type" value="Genomic_DNA"/>
</dbReference>
<feature type="non-terminal residue" evidence="2">
    <location>
        <position position="1"/>
    </location>
</feature>
<evidence type="ECO:0000256" key="1">
    <source>
        <dbReference type="SAM" id="MobiDB-lite"/>
    </source>
</evidence>
<sequence>KQNQGQDMGNTDDQPSVEAASNYFRPPQTWISKISQEEKPHLSFDKLISTPFNFSAYVMSHFKIDNLTQDHLVGPVINLLKGTCKICVELEYKIYECYKAVTNQMDWNNPEGKESSFDLCKPLPLIMDRGH</sequence>
<protein>
    <submittedName>
        <fullName evidence="2">Uncharacterized protein</fullName>
    </submittedName>
</protein>
<comment type="caution">
    <text evidence="2">The sequence shown here is derived from an EMBL/GenBank/DDBJ whole genome shotgun (WGS) entry which is preliminary data.</text>
</comment>
<proteinExistence type="predicted"/>
<accession>A0A699T7U8</accession>
<organism evidence="2">
    <name type="scientific">Tanacetum cinerariifolium</name>
    <name type="common">Dalmatian daisy</name>
    <name type="synonym">Chrysanthemum cinerariifolium</name>
    <dbReference type="NCBI Taxonomy" id="118510"/>
    <lineage>
        <taxon>Eukaryota</taxon>
        <taxon>Viridiplantae</taxon>
        <taxon>Streptophyta</taxon>
        <taxon>Embryophyta</taxon>
        <taxon>Tracheophyta</taxon>
        <taxon>Spermatophyta</taxon>
        <taxon>Magnoliopsida</taxon>
        <taxon>eudicotyledons</taxon>
        <taxon>Gunneridae</taxon>
        <taxon>Pentapetalae</taxon>
        <taxon>asterids</taxon>
        <taxon>campanulids</taxon>
        <taxon>Asterales</taxon>
        <taxon>Asteraceae</taxon>
        <taxon>Asteroideae</taxon>
        <taxon>Anthemideae</taxon>
        <taxon>Anthemidinae</taxon>
        <taxon>Tanacetum</taxon>
    </lineage>
</organism>
<gene>
    <name evidence="2" type="ORF">Tci_877397</name>
</gene>
<evidence type="ECO:0000313" key="2">
    <source>
        <dbReference type="EMBL" id="GFD05428.1"/>
    </source>
</evidence>
<name>A0A699T7U8_TANCI</name>
<dbReference type="AlphaFoldDB" id="A0A699T7U8"/>